<dbReference type="PROSITE" id="PS51379">
    <property type="entry name" value="4FE4S_FER_2"/>
    <property type="match status" value="1"/>
</dbReference>
<protein>
    <submittedName>
        <fullName evidence="9">Lactate utilization protein</fullName>
    </submittedName>
</protein>
<keyword evidence="5" id="KW-0249">Electron transport</keyword>
<dbReference type="InterPro" id="IPR024185">
    <property type="entry name" value="FTHF_cligase-like_sf"/>
</dbReference>
<evidence type="ECO:0000313" key="10">
    <source>
        <dbReference type="EMBL" id="MBB2192101.1"/>
    </source>
</evidence>
<dbReference type="SUPFAM" id="SSF100950">
    <property type="entry name" value="NagB/RpiA/CoA transferase-like"/>
    <property type="match status" value="1"/>
</dbReference>
<dbReference type="SUPFAM" id="SSF46548">
    <property type="entry name" value="alpha-helical ferredoxin"/>
    <property type="match status" value="1"/>
</dbReference>
<dbReference type="Pfam" id="PF13183">
    <property type="entry name" value="Fer4_8"/>
    <property type="match status" value="1"/>
</dbReference>
<dbReference type="EMBL" id="JABEQN010000001">
    <property type="protein sequence ID" value="MBB2192101.1"/>
    <property type="molecule type" value="Genomic_DNA"/>
</dbReference>
<dbReference type="InterPro" id="IPR037171">
    <property type="entry name" value="NagB/RpiA_transferase-like"/>
</dbReference>
<evidence type="ECO:0000256" key="2">
    <source>
        <dbReference type="ARBA" id="ARBA00022485"/>
    </source>
</evidence>
<evidence type="ECO:0000259" key="8">
    <source>
        <dbReference type="PROSITE" id="PS51379"/>
    </source>
</evidence>
<dbReference type="PANTHER" id="PTHR47153:SF2">
    <property type="entry name" value="LACTATE UTILIZATION PROTEIN B"/>
    <property type="match status" value="1"/>
</dbReference>
<keyword evidence="6" id="KW-0408">Iron</keyword>
<dbReference type="InterPro" id="IPR017900">
    <property type="entry name" value="4Fe4S_Fe_S_CS"/>
</dbReference>
<dbReference type="InterPro" id="IPR003741">
    <property type="entry name" value="LUD_dom"/>
</dbReference>
<comment type="caution">
    <text evidence="9">The sequence shown here is derived from an EMBL/GenBank/DDBJ whole genome shotgun (WGS) entry which is preliminary data.</text>
</comment>
<accession>A0A7W4II81</accession>
<dbReference type="Proteomes" id="UP000540490">
    <property type="component" value="Unassembled WGS sequence"/>
</dbReference>
<evidence type="ECO:0000313" key="11">
    <source>
        <dbReference type="Proteomes" id="UP000540490"/>
    </source>
</evidence>
<evidence type="ECO:0000313" key="9">
    <source>
        <dbReference type="EMBL" id="MBB2163204.1"/>
    </source>
</evidence>
<reference evidence="11 12" key="1">
    <citation type="submission" date="2020-04" db="EMBL/GenBank/DDBJ databases">
        <title>Description of novel Gluconacetobacter.</title>
        <authorList>
            <person name="Sombolestani A."/>
        </authorList>
    </citation>
    <scope>NUCLEOTIDE SEQUENCE [LARGE SCALE GENOMIC DNA]</scope>
    <source>
        <strain evidence="10 11">LMG 1728</strain>
        <strain evidence="9 12">LMG 1731</strain>
    </source>
</reference>
<evidence type="ECO:0000313" key="12">
    <source>
        <dbReference type="Proteomes" id="UP000561077"/>
    </source>
</evidence>
<keyword evidence="2" id="KW-0004">4Fe-4S</keyword>
<evidence type="ECO:0000256" key="3">
    <source>
        <dbReference type="ARBA" id="ARBA00022723"/>
    </source>
</evidence>
<dbReference type="GO" id="GO:0051539">
    <property type="term" value="F:4 iron, 4 sulfur cluster binding"/>
    <property type="evidence" value="ECO:0007669"/>
    <property type="project" value="UniProtKB-KW"/>
</dbReference>
<sequence length="474" mass="52779">MREKPVNHAGAAVAFIADKPHLDFHDARLWDMRQKRDAQMHLLPEWQDLRSRASAIKEHALANLADYLEEFERNAKSNGIHVHWAADGAEHNRIVAEILEARGARTLIKSKSMVTEECDLRPYLAARGVTVTENDLGERIQQLDDQMPSHIVVPSVHKLTSDVARIFARSYGTDPNADDPHQLAEAQRLAARPVILHADAGMTGGNFFVAETGTFVVCTNEGNADLSATVPGVHIATIGIERVVPRMADLGVFIRLLSRSALGSPITQYTSHFRGPQDGSEMHVVLVDNGRSARLGMADFWTSLKCIRCGACMNTCPVYRRSGGLSYGAVYSGPIGAIIDPTFNERKYSTLPYASTMNGSCTNVCPVKINIHEQLYKWRQVLVEHHQMPFVKREIMHMAGKLMGQPRLYRAAINGTETALGTLPRFALYNWLNPWGKNRELPAPVKETFHSWYRRNRPTAGKATPETVKTETKA</sequence>
<keyword evidence="4" id="KW-0677">Repeat</keyword>
<dbReference type="GO" id="GO:0046872">
    <property type="term" value="F:metal ion binding"/>
    <property type="evidence" value="ECO:0007669"/>
    <property type="project" value="UniProtKB-KW"/>
</dbReference>
<evidence type="ECO:0000256" key="4">
    <source>
        <dbReference type="ARBA" id="ARBA00022737"/>
    </source>
</evidence>
<dbReference type="InterPro" id="IPR009051">
    <property type="entry name" value="Helical_ferredxn"/>
</dbReference>
<keyword evidence="11" id="KW-1185">Reference proteome</keyword>
<dbReference type="PANTHER" id="PTHR47153">
    <property type="entry name" value="LACTATE UTILIZATION PROTEIN B"/>
    <property type="match status" value="1"/>
</dbReference>
<name>A0A7W4II81_9PROT</name>
<dbReference type="InterPro" id="IPR004452">
    <property type="entry name" value="LutB/LldF"/>
</dbReference>
<dbReference type="EMBL" id="JABEQO010000001">
    <property type="protein sequence ID" value="MBB2163204.1"/>
    <property type="molecule type" value="Genomic_DNA"/>
</dbReference>
<evidence type="ECO:0000256" key="5">
    <source>
        <dbReference type="ARBA" id="ARBA00022982"/>
    </source>
</evidence>
<feature type="domain" description="4Fe-4S ferredoxin-type" evidence="8">
    <location>
        <begin position="297"/>
        <end position="318"/>
    </location>
</feature>
<dbReference type="InterPro" id="IPR017896">
    <property type="entry name" value="4Fe4S_Fe-S-bd"/>
</dbReference>
<dbReference type="RefSeq" id="WP_182972170.1">
    <property type="nucleotide sequence ID" value="NZ_JABEQN010000001.1"/>
</dbReference>
<keyword evidence="3" id="KW-0479">Metal-binding</keyword>
<evidence type="ECO:0000256" key="7">
    <source>
        <dbReference type="ARBA" id="ARBA00023014"/>
    </source>
</evidence>
<keyword evidence="1" id="KW-0813">Transport</keyword>
<dbReference type="Proteomes" id="UP000561077">
    <property type="component" value="Unassembled WGS sequence"/>
</dbReference>
<dbReference type="Gene3D" id="3.40.50.10420">
    <property type="entry name" value="NagB/RpiA/CoA transferase-like"/>
    <property type="match status" value="1"/>
</dbReference>
<evidence type="ECO:0000256" key="1">
    <source>
        <dbReference type="ARBA" id="ARBA00022448"/>
    </source>
</evidence>
<evidence type="ECO:0000256" key="6">
    <source>
        <dbReference type="ARBA" id="ARBA00023004"/>
    </source>
</evidence>
<dbReference type="Pfam" id="PF02589">
    <property type="entry name" value="LUD_dom"/>
    <property type="match status" value="1"/>
</dbReference>
<keyword evidence="7" id="KW-0411">Iron-sulfur</keyword>
<dbReference type="PROSITE" id="PS00198">
    <property type="entry name" value="4FE4S_FER_1"/>
    <property type="match status" value="1"/>
</dbReference>
<dbReference type="AlphaFoldDB" id="A0A7W4II81"/>
<dbReference type="GO" id="GO:0006089">
    <property type="term" value="P:lactate metabolic process"/>
    <property type="evidence" value="ECO:0007669"/>
    <property type="project" value="InterPro"/>
</dbReference>
<gene>
    <name evidence="10" type="ORF">HLH25_00315</name>
    <name evidence="9" type="ORF">HLH26_01395</name>
</gene>
<proteinExistence type="predicted"/>
<organism evidence="9 12">
    <name type="scientific">Gluconacetobacter dulcium</name>
    <dbReference type="NCBI Taxonomy" id="2729096"/>
    <lineage>
        <taxon>Bacteria</taxon>
        <taxon>Pseudomonadati</taxon>
        <taxon>Pseudomonadota</taxon>
        <taxon>Alphaproteobacteria</taxon>
        <taxon>Acetobacterales</taxon>
        <taxon>Acetobacteraceae</taxon>
        <taxon>Gluconacetobacter</taxon>
    </lineage>
</organism>
<dbReference type="Gene3D" id="1.10.1060.10">
    <property type="entry name" value="Alpha-helical ferredoxin"/>
    <property type="match status" value="1"/>
</dbReference>